<accession>A0AAV4DLV1</accession>
<reference evidence="2 3" key="1">
    <citation type="journal article" date="2021" name="Elife">
        <title>Chloroplast acquisition without the gene transfer in kleptoplastic sea slugs, Plakobranchus ocellatus.</title>
        <authorList>
            <person name="Maeda T."/>
            <person name="Takahashi S."/>
            <person name="Yoshida T."/>
            <person name="Shimamura S."/>
            <person name="Takaki Y."/>
            <person name="Nagai Y."/>
            <person name="Toyoda A."/>
            <person name="Suzuki Y."/>
            <person name="Arimoto A."/>
            <person name="Ishii H."/>
            <person name="Satoh N."/>
            <person name="Nishiyama T."/>
            <person name="Hasebe M."/>
            <person name="Maruyama T."/>
            <person name="Minagawa J."/>
            <person name="Obokata J."/>
            <person name="Shigenobu S."/>
        </authorList>
    </citation>
    <scope>NUCLEOTIDE SEQUENCE [LARGE SCALE GENOMIC DNA]</scope>
</reference>
<comment type="caution">
    <text evidence="2">The sequence shown here is derived from an EMBL/GenBank/DDBJ whole genome shotgun (WGS) entry which is preliminary data.</text>
</comment>
<dbReference type="EMBL" id="BLXT01008013">
    <property type="protein sequence ID" value="GFO45130.1"/>
    <property type="molecule type" value="Genomic_DNA"/>
</dbReference>
<dbReference type="AlphaFoldDB" id="A0AAV4DLV1"/>
<name>A0AAV4DLV1_9GAST</name>
<evidence type="ECO:0000313" key="3">
    <source>
        <dbReference type="Proteomes" id="UP000735302"/>
    </source>
</evidence>
<evidence type="ECO:0000313" key="2">
    <source>
        <dbReference type="EMBL" id="GFO45130.1"/>
    </source>
</evidence>
<proteinExistence type="predicted"/>
<keyword evidence="3" id="KW-1185">Reference proteome</keyword>
<organism evidence="2 3">
    <name type="scientific">Plakobranchus ocellatus</name>
    <dbReference type="NCBI Taxonomy" id="259542"/>
    <lineage>
        <taxon>Eukaryota</taxon>
        <taxon>Metazoa</taxon>
        <taxon>Spiralia</taxon>
        <taxon>Lophotrochozoa</taxon>
        <taxon>Mollusca</taxon>
        <taxon>Gastropoda</taxon>
        <taxon>Heterobranchia</taxon>
        <taxon>Euthyneura</taxon>
        <taxon>Panpulmonata</taxon>
        <taxon>Sacoglossa</taxon>
        <taxon>Placobranchoidea</taxon>
        <taxon>Plakobranchidae</taxon>
        <taxon>Plakobranchus</taxon>
    </lineage>
</organism>
<dbReference type="Proteomes" id="UP000735302">
    <property type="component" value="Unassembled WGS sequence"/>
</dbReference>
<protein>
    <submittedName>
        <fullName evidence="2">Uncharacterized protein</fullName>
    </submittedName>
</protein>
<feature type="region of interest" description="Disordered" evidence="1">
    <location>
        <begin position="76"/>
        <end position="102"/>
    </location>
</feature>
<feature type="compositionally biased region" description="Polar residues" evidence="1">
    <location>
        <begin position="90"/>
        <end position="102"/>
    </location>
</feature>
<sequence>MSTTIATPTSKQPQLPLYNHDQTDKVSQHLCHTTAALYNHCHTTPTTYNYCRKTSSAAYYCCQITHVEVYIAEPSQGPTIPPQLPATIAEPSQQSNTTAEQL</sequence>
<gene>
    <name evidence="2" type="ORF">PoB_007163500</name>
</gene>
<evidence type="ECO:0000256" key="1">
    <source>
        <dbReference type="SAM" id="MobiDB-lite"/>
    </source>
</evidence>